<dbReference type="GO" id="GO:0003677">
    <property type="term" value="F:DNA binding"/>
    <property type="evidence" value="ECO:0007669"/>
    <property type="project" value="InterPro"/>
</dbReference>
<dbReference type="InterPro" id="IPR010982">
    <property type="entry name" value="Lambda_DNA-bd_dom_sf"/>
</dbReference>
<dbReference type="CDD" id="cd00093">
    <property type="entry name" value="HTH_XRE"/>
    <property type="match status" value="1"/>
</dbReference>
<dbReference type="Pfam" id="PF13560">
    <property type="entry name" value="HTH_31"/>
    <property type="match status" value="1"/>
</dbReference>
<feature type="domain" description="HTH cro/C1-type" evidence="1">
    <location>
        <begin position="34"/>
        <end position="81"/>
    </location>
</feature>
<dbReference type="OrthoDB" id="3518652at2"/>
<dbReference type="InterPro" id="IPR041413">
    <property type="entry name" value="MLTR_LBD"/>
</dbReference>
<dbReference type="PROSITE" id="PS50943">
    <property type="entry name" value="HTH_CROC1"/>
    <property type="match status" value="1"/>
</dbReference>
<dbReference type="Gene3D" id="3.30.450.180">
    <property type="match status" value="1"/>
</dbReference>
<protein>
    <recommendedName>
        <fullName evidence="1">HTH cro/C1-type domain-containing protein</fullName>
    </recommendedName>
</protein>
<gene>
    <name evidence="2" type="ORF">B7R25_10995</name>
</gene>
<reference evidence="2 3" key="1">
    <citation type="submission" date="2017-04" db="EMBL/GenBank/DDBJ databases">
        <title>Comparative genome analysis of Subtercola boreus.</title>
        <authorList>
            <person name="Cho Y.-J."/>
            <person name="Cho A."/>
            <person name="Kim O.-S."/>
            <person name="Lee J.-I."/>
        </authorList>
    </citation>
    <scope>NUCLEOTIDE SEQUENCE [LARGE SCALE GENOMIC DNA]</scope>
    <source>
        <strain evidence="2 3">P28004</strain>
    </source>
</reference>
<dbReference type="Gene3D" id="1.10.260.40">
    <property type="entry name" value="lambda repressor-like DNA-binding domains"/>
    <property type="match status" value="1"/>
</dbReference>
<dbReference type="SUPFAM" id="SSF47413">
    <property type="entry name" value="lambda repressor-like DNA-binding domains"/>
    <property type="match status" value="1"/>
</dbReference>
<dbReference type="PANTHER" id="PTHR35010:SF2">
    <property type="entry name" value="BLL4672 PROTEIN"/>
    <property type="match status" value="1"/>
</dbReference>
<sequence>MAINELGNYLRARRQAVSPTDVGLASESGRRVVGLRREEVADLAGISSDYYLRLEQGRDTNPSNQVLKALAKALLLDEEASSHLQRIADPQPHRSFAPLPGDLDDSVFDFLAGFEHMAAYVINGCQDVLACNDRANRLLPYGFYVGANLFDALFHDITKEVLPNWDHHVLIGISSLRARADPDDPRLHELVGRLLVTQPEFAELWGRHDVGLPPNGVGTAHVEGFGLVEMQWQNLAVPADPRLLLVAHFAEPGTVAAYALASLGD</sequence>
<dbReference type="RefSeq" id="WP_116419017.1">
    <property type="nucleotide sequence ID" value="NZ_NBXC01000021.1"/>
</dbReference>
<evidence type="ECO:0000313" key="2">
    <source>
        <dbReference type="EMBL" id="RFA26284.1"/>
    </source>
</evidence>
<dbReference type="Proteomes" id="UP000257080">
    <property type="component" value="Unassembled WGS sequence"/>
</dbReference>
<dbReference type="PANTHER" id="PTHR35010">
    <property type="entry name" value="BLL4672 PROTEIN-RELATED"/>
    <property type="match status" value="1"/>
</dbReference>
<comment type="caution">
    <text evidence="2">The sequence shown here is derived from an EMBL/GenBank/DDBJ whole genome shotgun (WGS) entry which is preliminary data.</text>
</comment>
<dbReference type="EMBL" id="NBXE01000026">
    <property type="protein sequence ID" value="RFA26284.1"/>
    <property type="molecule type" value="Genomic_DNA"/>
</dbReference>
<dbReference type="Pfam" id="PF17765">
    <property type="entry name" value="MLTR_LBD"/>
    <property type="match status" value="1"/>
</dbReference>
<dbReference type="SMART" id="SM00530">
    <property type="entry name" value="HTH_XRE"/>
    <property type="match status" value="1"/>
</dbReference>
<proteinExistence type="predicted"/>
<accession>A0A3E0WAP1</accession>
<organism evidence="2 3">
    <name type="scientific">Subtercola boreus</name>
    <dbReference type="NCBI Taxonomy" id="120213"/>
    <lineage>
        <taxon>Bacteria</taxon>
        <taxon>Bacillati</taxon>
        <taxon>Actinomycetota</taxon>
        <taxon>Actinomycetes</taxon>
        <taxon>Micrococcales</taxon>
        <taxon>Microbacteriaceae</taxon>
        <taxon>Subtercola</taxon>
    </lineage>
</organism>
<dbReference type="InterPro" id="IPR001387">
    <property type="entry name" value="Cro/C1-type_HTH"/>
</dbReference>
<name>A0A3E0WAP1_9MICO</name>
<evidence type="ECO:0000259" key="1">
    <source>
        <dbReference type="PROSITE" id="PS50943"/>
    </source>
</evidence>
<dbReference type="AlphaFoldDB" id="A0A3E0WAP1"/>
<evidence type="ECO:0000313" key="3">
    <source>
        <dbReference type="Proteomes" id="UP000257080"/>
    </source>
</evidence>